<gene>
    <name evidence="6" type="ORF">R50_1205</name>
</gene>
<dbReference type="EMBL" id="LR778114">
    <property type="protein sequence ID" value="CAB1128711.1"/>
    <property type="molecule type" value="Genomic_DNA"/>
</dbReference>
<dbReference type="PROSITE" id="PS01149">
    <property type="entry name" value="PSI_RSU"/>
    <property type="match status" value="1"/>
</dbReference>
<dbReference type="Gene3D" id="3.10.290.10">
    <property type="entry name" value="RNA-binding S4 domain"/>
    <property type="match status" value="1"/>
</dbReference>
<sequence>MRVQRYLAMAGLASRRTAEAWVAAGRVRVNGQPAFPGQPVDPARDRVEVDGQPVTVSPHRQYWLLHKPPGYTTTLADPHARRTIRALLPAGAGRLFPVGRLDRDTAGVLLLTDDGELAHRLMHPRFGVEKVYRLEVGRPLVPADLGRLRRPVAIGQGEQARVDRARLVASGPDRSVVEVTLHEGRKREVRRLARALGWPLVSLTRVRYAGLDLRGLPPGAVRRLTAEEVAHLRRLAFAADAQTHIKEGKEPHGHRA</sequence>
<protein>
    <recommendedName>
        <fullName evidence="4">Pseudouridine synthase</fullName>
        <ecNumber evidence="4">5.4.99.-</ecNumber>
    </recommendedName>
</protein>
<reference evidence="6 7" key="1">
    <citation type="submission" date="2020-02" db="EMBL/GenBank/DDBJ databases">
        <authorList>
            <person name="Hogendoorn C."/>
        </authorList>
    </citation>
    <scope>NUCLEOTIDE SEQUENCE [LARGE SCALE GENOMIC DNA]</scope>
    <source>
        <strain evidence="6">R501</strain>
    </source>
</reference>
<proteinExistence type="inferred from homology"/>
<evidence type="ECO:0000313" key="7">
    <source>
        <dbReference type="Proteomes" id="UP000503399"/>
    </source>
</evidence>
<evidence type="ECO:0000256" key="4">
    <source>
        <dbReference type="RuleBase" id="RU003887"/>
    </source>
</evidence>
<dbReference type="InterPro" id="IPR036986">
    <property type="entry name" value="S4_RNA-bd_sf"/>
</dbReference>
<dbReference type="CDD" id="cd02870">
    <property type="entry name" value="PseudoU_synth_RsuA_like"/>
    <property type="match status" value="1"/>
</dbReference>
<dbReference type="SUPFAM" id="SSF55120">
    <property type="entry name" value="Pseudouridine synthase"/>
    <property type="match status" value="1"/>
</dbReference>
<dbReference type="AlphaFoldDB" id="A0A6F8ZFQ6"/>
<dbReference type="InterPro" id="IPR002942">
    <property type="entry name" value="S4_RNA-bd"/>
</dbReference>
<dbReference type="SUPFAM" id="SSF55174">
    <property type="entry name" value="Alpha-L RNA-binding motif"/>
    <property type="match status" value="1"/>
</dbReference>
<organism evidence="6 7">
    <name type="scientific">Candidatus Hydrogenisulfobacillus filiaventi</name>
    <dbReference type="NCBI Taxonomy" id="2707344"/>
    <lineage>
        <taxon>Bacteria</taxon>
        <taxon>Bacillati</taxon>
        <taxon>Bacillota</taxon>
        <taxon>Clostridia</taxon>
        <taxon>Eubacteriales</taxon>
        <taxon>Clostridiales Family XVII. Incertae Sedis</taxon>
        <taxon>Candidatus Hydrogenisulfobacillus</taxon>
    </lineage>
</organism>
<evidence type="ECO:0000259" key="5">
    <source>
        <dbReference type="SMART" id="SM00363"/>
    </source>
</evidence>
<dbReference type="Pfam" id="PF01479">
    <property type="entry name" value="S4"/>
    <property type="match status" value="1"/>
</dbReference>
<dbReference type="Pfam" id="PF00849">
    <property type="entry name" value="PseudoU_synth_2"/>
    <property type="match status" value="1"/>
</dbReference>
<keyword evidence="7" id="KW-1185">Reference proteome</keyword>
<dbReference type="Gene3D" id="3.30.70.580">
    <property type="entry name" value="Pseudouridine synthase I, catalytic domain, N-terminal subdomain"/>
    <property type="match status" value="1"/>
</dbReference>
<accession>A0A6F8ZFQ6</accession>
<dbReference type="InterPro" id="IPR006145">
    <property type="entry name" value="PsdUridine_synth_RsuA/RluA"/>
</dbReference>
<evidence type="ECO:0000256" key="1">
    <source>
        <dbReference type="ARBA" id="ARBA00008348"/>
    </source>
</evidence>
<keyword evidence="3" id="KW-0694">RNA-binding</keyword>
<dbReference type="InterPro" id="IPR000748">
    <property type="entry name" value="PsdUridine_synth_RsuA/RluB/E/F"/>
</dbReference>
<dbReference type="KEGG" id="hfv:R50_1205"/>
<dbReference type="EC" id="5.4.99.-" evidence="4"/>
<dbReference type="PANTHER" id="PTHR47683">
    <property type="entry name" value="PSEUDOURIDINE SYNTHASE FAMILY PROTEIN-RELATED"/>
    <property type="match status" value="1"/>
</dbReference>
<evidence type="ECO:0000256" key="2">
    <source>
        <dbReference type="ARBA" id="ARBA00023235"/>
    </source>
</evidence>
<dbReference type="InterPro" id="IPR018496">
    <property type="entry name" value="PsdUridine_synth_RsuA/RluB_CS"/>
</dbReference>
<dbReference type="Proteomes" id="UP000503399">
    <property type="component" value="Chromosome"/>
</dbReference>
<evidence type="ECO:0000256" key="3">
    <source>
        <dbReference type="PROSITE-ProRule" id="PRU00182"/>
    </source>
</evidence>
<dbReference type="SMART" id="SM00363">
    <property type="entry name" value="S4"/>
    <property type="match status" value="1"/>
</dbReference>
<name>A0A6F8ZFQ6_9FIRM</name>
<comment type="similarity">
    <text evidence="1 4">Belongs to the pseudouridine synthase RsuA family.</text>
</comment>
<dbReference type="InterPro" id="IPR020094">
    <property type="entry name" value="TruA/RsuA/RluB/E/F_N"/>
</dbReference>
<dbReference type="InterPro" id="IPR042092">
    <property type="entry name" value="PsdUridine_s_RsuA/RluB/E/F_cat"/>
</dbReference>
<dbReference type="PANTHER" id="PTHR47683:SF2">
    <property type="entry name" value="RNA-BINDING S4 DOMAIN-CONTAINING PROTEIN"/>
    <property type="match status" value="1"/>
</dbReference>
<dbReference type="GO" id="GO:0003723">
    <property type="term" value="F:RNA binding"/>
    <property type="evidence" value="ECO:0007669"/>
    <property type="project" value="UniProtKB-KW"/>
</dbReference>
<feature type="domain" description="RNA-binding S4" evidence="5">
    <location>
        <begin position="1"/>
        <end position="61"/>
    </location>
</feature>
<dbReference type="GO" id="GO:0120159">
    <property type="term" value="F:rRNA pseudouridine synthase activity"/>
    <property type="evidence" value="ECO:0007669"/>
    <property type="project" value="UniProtKB-ARBA"/>
</dbReference>
<dbReference type="CDD" id="cd00165">
    <property type="entry name" value="S4"/>
    <property type="match status" value="1"/>
</dbReference>
<dbReference type="FunFam" id="3.10.290.10:FF:000003">
    <property type="entry name" value="Pseudouridine synthase"/>
    <property type="match status" value="1"/>
</dbReference>
<dbReference type="PROSITE" id="PS50889">
    <property type="entry name" value="S4"/>
    <property type="match status" value="1"/>
</dbReference>
<dbReference type="NCBIfam" id="TIGR00093">
    <property type="entry name" value="pseudouridine synthase"/>
    <property type="match status" value="1"/>
</dbReference>
<keyword evidence="2 4" id="KW-0413">Isomerase</keyword>
<dbReference type="InterPro" id="IPR050343">
    <property type="entry name" value="RsuA_PseudoU_synthase"/>
</dbReference>
<dbReference type="InterPro" id="IPR020103">
    <property type="entry name" value="PsdUridine_synth_cat_dom_sf"/>
</dbReference>
<evidence type="ECO:0000313" key="6">
    <source>
        <dbReference type="EMBL" id="CAB1128711.1"/>
    </source>
</evidence>
<dbReference type="GO" id="GO:0000455">
    <property type="term" value="P:enzyme-directed rRNA pseudouridine synthesis"/>
    <property type="evidence" value="ECO:0007669"/>
    <property type="project" value="UniProtKB-ARBA"/>
</dbReference>
<dbReference type="Gene3D" id="3.30.70.1560">
    <property type="entry name" value="Alpha-L RNA-binding motif"/>
    <property type="match status" value="1"/>
</dbReference>